<keyword evidence="5" id="KW-0862">Zinc</keyword>
<proteinExistence type="predicted"/>
<dbReference type="CDD" id="cd16693">
    <property type="entry name" value="mRING-H2-C3H3C2_WDR24"/>
    <property type="match status" value="1"/>
</dbReference>
<reference evidence="8 9" key="1">
    <citation type="journal article" date="2013" name="Genome Biol.">
        <title>Genome of Acanthamoeba castellanii highlights extensive lateral gene transfer and early evolution of tyrosine kinase signaling.</title>
        <authorList>
            <person name="Clarke M."/>
            <person name="Lohan A.J."/>
            <person name="Liu B."/>
            <person name="Lagkouvardos I."/>
            <person name="Roy S."/>
            <person name="Zafar N."/>
            <person name="Bertelli C."/>
            <person name="Schilde C."/>
            <person name="Kianianmomeni A."/>
            <person name="Burglin T.R."/>
            <person name="Frech C."/>
            <person name="Turcotte B."/>
            <person name="Kopec K.O."/>
            <person name="Synnott J.M."/>
            <person name="Choo C."/>
            <person name="Paponov I."/>
            <person name="Finkler A."/>
            <person name="Soon Heng Tan C."/>
            <person name="Hutchins A.P."/>
            <person name="Weinmeier T."/>
            <person name="Rattei T."/>
            <person name="Chu J.S."/>
            <person name="Gimenez G."/>
            <person name="Irimia M."/>
            <person name="Rigden D.J."/>
            <person name="Fitzpatrick D.A."/>
            <person name="Lorenzo-Morales J."/>
            <person name="Bateman A."/>
            <person name="Chiu C.H."/>
            <person name="Tang P."/>
            <person name="Hegemann P."/>
            <person name="Fromm H."/>
            <person name="Raoult D."/>
            <person name="Greub G."/>
            <person name="Miranda-Saavedra D."/>
            <person name="Chen N."/>
            <person name="Nash P."/>
            <person name="Ginger M.L."/>
            <person name="Horn M."/>
            <person name="Schaap P."/>
            <person name="Caler L."/>
            <person name="Loftus B."/>
        </authorList>
    </citation>
    <scope>NUCLEOTIDE SEQUENCE [LARGE SCALE GENOMIC DNA]</scope>
    <source>
        <strain evidence="8 9">Neff</strain>
    </source>
</reference>
<evidence type="ECO:0000256" key="6">
    <source>
        <dbReference type="PROSITE-ProRule" id="PRU00221"/>
    </source>
</evidence>
<evidence type="ECO:0000256" key="2">
    <source>
        <dbReference type="ARBA" id="ARBA00022723"/>
    </source>
</evidence>
<evidence type="ECO:0000313" key="8">
    <source>
        <dbReference type="EMBL" id="ELR18207.1"/>
    </source>
</evidence>
<dbReference type="SMART" id="SM00320">
    <property type="entry name" value="WD40"/>
    <property type="match status" value="6"/>
</dbReference>
<evidence type="ECO:0000313" key="9">
    <source>
        <dbReference type="Proteomes" id="UP000011083"/>
    </source>
</evidence>
<dbReference type="GO" id="GO:1904263">
    <property type="term" value="P:positive regulation of TORC1 signaling"/>
    <property type="evidence" value="ECO:0007669"/>
    <property type="project" value="TreeGrafter"/>
</dbReference>
<protein>
    <submittedName>
        <fullName evidence="8">WD domain, Gbeta repeat-containing protein</fullName>
    </submittedName>
</protein>
<keyword evidence="1 6" id="KW-0853">WD repeat</keyword>
<feature type="compositionally biased region" description="Low complexity" evidence="7">
    <location>
        <begin position="536"/>
        <end position="547"/>
    </location>
</feature>
<dbReference type="EMBL" id="KB007960">
    <property type="protein sequence ID" value="ELR18207.1"/>
    <property type="molecule type" value="Genomic_DNA"/>
</dbReference>
<dbReference type="PANTHER" id="PTHR46200:SF1">
    <property type="entry name" value="GATOR COMPLEX PROTEIN WDR24"/>
    <property type="match status" value="1"/>
</dbReference>
<dbReference type="GO" id="GO:0005829">
    <property type="term" value="C:cytosol"/>
    <property type="evidence" value="ECO:0007669"/>
    <property type="project" value="TreeGrafter"/>
</dbReference>
<evidence type="ECO:0000256" key="3">
    <source>
        <dbReference type="ARBA" id="ARBA00022737"/>
    </source>
</evidence>
<dbReference type="VEuPathDB" id="AmoebaDB:ACA1_369500"/>
<dbReference type="InterPro" id="IPR001680">
    <property type="entry name" value="WD40_rpt"/>
</dbReference>
<dbReference type="GO" id="GO:0005774">
    <property type="term" value="C:vacuolar membrane"/>
    <property type="evidence" value="ECO:0007669"/>
    <property type="project" value="TreeGrafter"/>
</dbReference>
<dbReference type="Proteomes" id="UP000011083">
    <property type="component" value="Unassembled WGS sequence"/>
</dbReference>
<dbReference type="InterPro" id="IPR037590">
    <property type="entry name" value="WDR24"/>
</dbReference>
<evidence type="ECO:0000256" key="4">
    <source>
        <dbReference type="ARBA" id="ARBA00022771"/>
    </source>
</evidence>
<feature type="repeat" description="WD" evidence="6">
    <location>
        <begin position="84"/>
        <end position="126"/>
    </location>
</feature>
<dbReference type="GO" id="GO:0008270">
    <property type="term" value="F:zinc ion binding"/>
    <property type="evidence" value="ECO:0007669"/>
    <property type="project" value="UniProtKB-KW"/>
</dbReference>
<feature type="region of interest" description="Disordered" evidence="7">
    <location>
        <begin position="533"/>
        <end position="574"/>
    </location>
</feature>
<dbReference type="PROSITE" id="PS50294">
    <property type="entry name" value="WD_REPEATS_REGION"/>
    <property type="match status" value="2"/>
</dbReference>
<dbReference type="GeneID" id="14919030"/>
<dbReference type="GO" id="GO:0061700">
    <property type="term" value="C:GATOR2 complex"/>
    <property type="evidence" value="ECO:0007669"/>
    <property type="project" value="TreeGrafter"/>
</dbReference>
<dbReference type="PROSITE" id="PS50082">
    <property type="entry name" value="WD_REPEATS_2"/>
    <property type="match status" value="3"/>
</dbReference>
<dbReference type="PRINTS" id="PR00320">
    <property type="entry name" value="GPROTEINBRPT"/>
</dbReference>
<dbReference type="STRING" id="1257118.L8GZ39"/>
<keyword evidence="3" id="KW-0677">Repeat</keyword>
<feature type="region of interest" description="Disordered" evidence="7">
    <location>
        <begin position="350"/>
        <end position="374"/>
    </location>
</feature>
<feature type="compositionally biased region" description="Acidic residues" evidence="7">
    <location>
        <begin position="617"/>
        <end position="637"/>
    </location>
</feature>
<dbReference type="GO" id="GO:0016239">
    <property type="term" value="P:positive regulation of macroautophagy"/>
    <property type="evidence" value="ECO:0007669"/>
    <property type="project" value="TreeGrafter"/>
</dbReference>
<dbReference type="SUPFAM" id="SSF50978">
    <property type="entry name" value="WD40 repeat-like"/>
    <property type="match status" value="1"/>
</dbReference>
<gene>
    <name evidence="8" type="ORF">ACA1_369500</name>
</gene>
<evidence type="ECO:0000256" key="1">
    <source>
        <dbReference type="ARBA" id="ARBA00022574"/>
    </source>
</evidence>
<evidence type="ECO:0000256" key="7">
    <source>
        <dbReference type="SAM" id="MobiDB-lite"/>
    </source>
</evidence>
<organism evidence="8 9">
    <name type="scientific">Acanthamoeba castellanii (strain ATCC 30010 / Neff)</name>
    <dbReference type="NCBI Taxonomy" id="1257118"/>
    <lineage>
        <taxon>Eukaryota</taxon>
        <taxon>Amoebozoa</taxon>
        <taxon>Discosea</taxon>
        <taxon>Longamoebia</taxon>
        <taxon>Centramoebida</taxon>
        <taxon>Acanthamoebidae</taxon>
        <taxon>Acanthamoeba</taxon>
    </lineage>
</organism>
<dbReference type="RefSeq" id="XP_004340227.1">
    <property type="nucleotide sequence ID" value="XM_004340179.1"/>
</dbReference>
<dbReference type="InterPro" id="IPR015943">
    <property type="entry name" value="WD40/YVTN_repeat-like_dom_sf"/>
</dbReference>
<feature type="repeat" description="WD" evidence="6">
    <location>
        <begin position="128"/>
        <end position="170"/>
    </location>
</feature>
<dbReference type="Pfam" id="PF00400">
    <property type="entry name" value="WD40"/>
    <property type="match status" value="2"/>
</dbReference>
<dbReference type="AlphaFoldDB" id="L8GZ39"/>
<dbReference type="OrthoDB" id="60955at2759"/>
<dbReference type="InterPro" id="IPR019775">
    <property type="entry name" value="WD40_repeat_CS"/>
</dbReference>
<sequence>MATESLRQDETIYDVRPHDTNQVFTEVESLRPTEKKLNLSYSAVDVQWHPTESNKIATAATNGAVVIWNVLHRDGRTQKRERVIVEHTRTVNRLSWHPGNAYNLLSGSQDGTMKLWDIRDPNAKAITFDAKSTSVRDVQFNPFYSNYFGAAFDNGTVQVWDIRKPNAFERRFTAHEGLVMTICWHPEEKSIIASGGRDRLIKIWDLNPRASNPKHTIQTIASVGRLQWQPNFPTRIASTASLVDCQIHVWDSNKPFIPLSSVVGHRDVVTGFIWHKTVPDCIIACSKDGTLRCHNLKEAYRPYKHIRTVGLSWNVRNELANLHDFVDRDNPTAEPGVSAPAKQVSSIFSRSSAGAGAKTAKDSPNVNKERKSPVMHPKVPGVVKIQTPMQMHNAALFDHYSFQHLAHNYRYKGTFTEVCEHNAKEARSVKQFQIAQSWMVLKTLYADIDSESSTPARGNMIGDVERQSFTPKGSFIGKPHLNNSNSTETLPVVESMDDYLLPQELAKDVGRRAVSQEPSLPVKRSFGLTDSDTSIPLPLHPSLPGSGLANGGTTEGPGNIALRKSTGTATTLRHSNMITMGKGEGGIMDIHSITAAPFPSDPPLPPASPALRRGHGDDDDGFDDEAEGSDDESEGYDGDVFSRVESASHINGVKEADFVEASILFPPLPLAVERLLIMAAQVMGANGGFGGGIARWCYESVVREMLEFYGNQGDVQTCVTMALALQGHLPLDKKTTTQCHQIVKGIYVWCQGCGHGGHIQHMYEWFEKKKQAVCPAACAHLCTARDFVTMPLMG</sequence>
<dbReference type="KEGG" id="acan:ACA1_369500"/>
<name>L8GZ39_ACACF</name>
<keyword evidence="9" id="KW-1185">Reference proteome</keyword>
<evidence type="ECO:0000256" key="5">
    <source>
        <dbReference type="ARBA" id="ARBA00022833"/>
    </source>
</evidence>
<feature type="region of interest" description="Disordered" evidence="7">
    <location>
        <begin position="593"/>
        <end position="638"/>
    </location>
</feature>
<dbReference type="InterPro" id="IPR036322">
    <property type="entry name" value="WD40_repeat_dom_sf"/>
</dbReference>
<dbReference type="Gene3D" id="2.130.10.10">
    <property type="entry name" value="YVTN repeat-like/Quinoprotein amine dehydrogenase"/>
    <property type="match status" value="1"/>
</dbReference>
<feature type="repeat" description="WD" evidence="6">
    <location>
        <begin position="172"/>
        <end position="207"/>
    </location>
</feature>
<keyword evidence="4" id="KW-0863">Zinc-finger</keyword>
<dbReference type="PANTHER" id="PTHR46200">
    <property type="entry name" value="GATOR COMPLEX PROTEIN WDR24"/>
    <property type="match status" value="1"/>
</dbReference>
<keyword evidence="2" id="KW-0479">Metal-binding</keyword>
<feature type="compositionally biased region" description="Pro residues" evidence="7">
    <location>
        <begin position="599"/>
        <end position="608"/>
    </location>
</feature>
<feature type="compositionally biased region" description="Polar residues" evidence="7">
    <location>
        <begin position="565"/>
        <end position="574"/>
    </location>
</feature>
<dbReference type="InterPro" id="IPR020472">
    <property type="entry name" value="WD40_PAC1"/>
</dbReference>
<dbReference type="PROSITE" id="PS00678">
    <property type="entry name" value="WD_REPEATS_1"/>
    <property type="match status" value="2"/>
</dbReference>
<accession>L8GZ39</accession>